<feature type="region of interest" description="Disordered" evidence="1">
    <location>
        <begin position="28"/>
        <end position="57"/>
    </location>
</feature>
<gene>
    <name evidence="2" type="ORF">SDC9_83353</name>
</gene>
<feature type="compositionally biased region" description="Low complexity" evidence="1">
    <location>
        <begin position="45"/>
        <end position="57"/>
    </location>
</feature>
<organism evidence="2">
    <name type="scientific">bioreactor metagenome</name>
    <dbReference type="NCBI Taxonomy" id="1076179"/>
    <lineage>
        <taxon>unclassified sequences</taxon>
        <taxon>metagenomes</taxon>
        <taxon>ecological metagenomes</taxon>
    </lineage>
</organism>
<name>A0A644Z9V3_9ZZZZ</name>
<accession>A0A644Z9V3</accession>
<evidence type="ECO:0000256" key="1">
    <source>
        <dbReference type="SAM" id="MobiDB-lite"/>
    </source>
</evidence>
<reference evidence="2" key="1">
    <citation type="submission" date="2019-08" db="EMBL/GenBank/DDBJ databases">
        <authorList>
            <person name="Kucharzyk K."/>
            <person name="Murdoch R.W."/>
            <person name="Higgins S."/>
            <person name="Loffler F."/>
        </authorList>
    </citation>
    <scope>NUCLEOTIDE SEQUENCE</scope>
</reference>
<protein>
    <submittedName>
        <fullName evidence="2">Uncharacterized protein</fullName>
    </submittedName>
</protein>
<sequence>MKKYVLVIVVLTGLILFFGYGRVEKPSQTSSAVEGKNTDTSSVGTTQQPNQTSSTNNALQIKTYDDETHKTIQYGELVFSFESVGSYHIVSDTQWDSSETFKCEIDGGAKLPVTRMAITIKAIENPNLTDMESIISWLSDMSSNYEQIKLYSNVADDSGIISLYYVTGGGLTYYVASYNDAYYLIESDYSMLDIYLFKDYHSTNYEVNNQEIQCADSFSATVHETISYDDSKAEYDIAQGKEGTNFSAELSLNEKYQYTLALKNEHGEILLTLSGNASSLNEIVDFSDVNVDGYLDVQVLELEGTMNNSYVLYTWDESTGNFDRVVCDEMLSNIEVHDGYLLNWVRVDAQSRVMQKFAWEGNTLIKVSEESCEAEIIS</sequence>
<dbReference type="AlphaFoldDB" id="A0A644Z9V3"/>
<feature type="compositionally biased region" description="Polar residues" evidence="1">
    <location>
        <begin position="28"/>
        <end position="44"/>
    </location>
</feature>
<dbReference type="NCBIfam" id="NF047539">
    <property type="entry name" value="XAC2610_fam"/>
    <property type="match status" value="1"/>
</dbReference>
<dbReference type="EMBL" id="VSSQ01007708">
    <property type="protein sequence ID" value="MPM36751.1"/>
    <property type="molecule type" value="Genomic_DNA"/>
</dbReference>
<evidence type="ECO:0000313" key="2">
    <source>
        <dbReference type="EMBL" id="MPM36751.1"/>
    </source>
</evidence>
<dbReference type="InterPro" id="IPR058087">
    <property type="entry name" value="XAC2610_dom"/>
</dbReference>
<proteinExistence type="predicted"/>
<comment type="caution">
    <text evidence="2">The sequence shown here is derived from an EMBL/GenBank/DDBJ whole genome shotgun (WGS) entry which is preliminary data.</text>
</comment>